<organism evidence="2 3">
    <name type="scientific">Flagellimonas maritima</name>
    <dbReference type="NCBI Taxonomy" id="1383885"/>
    <lineage>
        <taxon>Bacteria</taxon>
        <taxon>Pseudomonadati</taxon>
        <taxon>Bacteroidota</taxon>
        <taxon>Flavobacteriia</taxon>
        <taxon>Flavobacteriales</taxon>
        <taxon>Flavobacteriaceae</taxon>
        <taxon>Flagellimonas</taxon>
    </lineage>
</organism>
<dbReference type="EMBL" id="CP030104">
    <property type="protein sequence ID" value="AWX45718.1"/>
    <property type="molecule type" value="Genomic_DNA"/>
</dbReference>
<dbReference type="KEGG" id="spon:HME9304_02745"/>
<accession>A0A2Z4LWG5</accession>
<evidence type="ECO:0000313" key="2">
    <source>
        <dbReference type="EMBL" id="AWX45718.1"/>
    </source>
</evidence>
<dbReference type="Proteomes" id="UP000248536">
    <property type="component" value="Chromosome"/>
</dbReference>
<sequence>MRISQNHSRMKMKTNKPAHRVIAVFLTLNFLMTLLPINLLYASNNGPNAPEAASFEPVDATDMVNLATGDFSYVLPLLDLDGFPVTMSYHAGIPLDMESSWVGLGWNLNTGAINRAVSGTPDDWKDGNSLDFIFYEDSQESYAINVGVGFSEAAGVGVGLSWGSNKSLSGSVYANFGIASANIGTDGNYSVGVGLGKDGSNYGGSMSISGNVNESGVSFGVGVRAKSSSGAFTTMGYNFGSNSFSIGAGFSNNQATDKGQAGASGNLSMSNFSAGDFDISSKGFYIPISLKLFHFGFGYRKVTYKLDKAYPRTGFGILYTSDAIENTPDNPDDTFEDLQHRYYYGDAYEEAIPVFQDEFVADYKGNREKVNFSYASYDSYEVNAPGISGMVQPKYFQNATLMGMGYYGTDPSNSEYKMSVYYHNANGNTTSKTFGTSTLGNSEDIKFYFNGQFTEDFGIRNKLLSFVNNNFNNFGNLLGSQNDENSSYKNKIEERQRSGNYVEVFTNQQLYENESSNILYPETFSRYTYGNFDPNGIGAYKITAPDGKTYHYSLPVYHYERIERTILKDNSENHVSEKRQFTPFATHWLLTAVTGPDFIDKNGNNKPDMDDYGYWVRLDHGQWTDGFVWRSPYQGNNFNTNTVGDIGEKDFGNYQLGRKQIYYLDKIVTRTKTAYFVKDVRYDATGAYGGNNGKDLETTSAYNFKFNGPPVKNVVDGGNVPVAEDINYPRAYQLRLDHIVVVNSGSDNFNKVRVGNSNLSEGGCLPGYSKLAVADPYNGGSFTPQFGAANYQVSNEDNIYDVLDFETFDYQKAVRVIQLQHNYDLAQESPSSVYCTNNIRSGRLTLNSIQFRGKNNTEYMPPYTFSYKNEMDYPNLPPRHKVEDQLVVDYAKDPWGFIDEKYVANLNNSSNHKLYGPDNWSLTQIKTPLGSAINIEHEEDDYYIEAFSRKFWQDNLQIAVTTDGNNIPNSYMYFHIKNMDDLREDLITNFNNYFSIGEKAFFDLWLVRTYDNGLFSEDDLGGVDLPSKYDYEVTVDQVSDDFLVLKVYRDPFNPLIVCPPPDPFGTQCDEQAVVKKSWDGISPINYFAKKDGVGSNIYEVKPRGVYLYSVGDGANRHVMSYKLLANKVDRDLTGGGLRVKNIVLEDDMGNEYKTAYYYNKPGTNNDPEHDNYMSSGITSFAPERGLKFVPYQPELPSPGVMYEHVTMEPFNVNGNSIGKTQYEFFTLQPLFDIFNPELEMKDRDDMPIFNSQVFDKGFGEEWISNIKAYAKIIDLKINTSHIGQFKSVSQYNRFEQLISKTTNNYVSGEDAKLIDGRGSVRESFQTMKSVYLKIEIPFQNDQTIVKKRLISISSKEELSSVLKSVHTVSNGFETIEEYFDADPNTGAFKTTETKRSDGTQMRTTKLPAYTKYPAMGSKVDNPTNKNMLTQQVMSVTEIENGNNSWEKIAANITTWNPETYEVSTFVGEFPNEVELTQYFDVWRKHKTFTWDGETSTEGYFTNYTGEDDGFDWSDPEIVQPSQWKQLSEVTQYDQFSNPLEIKDINGNLASTKMGYKNSKTIAVSNASYDAAFYSGAEDHDGQGNFGGGVDKGTATIVDDAHTGDHALSVSNGQTGYKVTVNHGESPKPYKISVWAKNGNHTDVRVNVGGNIIAHNPLEEVQAGNWVLLNFYKEVTSGAQVNVTTNGGNVIVDDFRIHPIEASMTSYVYNQWDELTDILGPNNLATKYEYDEAGRLLRIYSEIENIDQILAGGFKKVREYAYTYKGELAPPEEENDPLSLTLGIDDPSSEQAKVIASANGGSGQYEYKWSVKYCNDGDAGCPGALEPNYDPNWSVLDSRNINTNCTKRAVYWCIVKDLVTQLTAQAQGNHKRTGCGGGGGGDDENQL</sequence>
<keyword evidence="1" id="KW-0812">Transmembrane</keyword>
<name>A0A2Z4LWG5_9FLAO</name>
<evidence type="ECO:0000256" key="1">
    <source>
        <dbReference type="SAM" id="Phobius"/>
    </source>
</evidence>
<reference evidence="2 3" key="1">
    <citation type="submission" date="2018-06" db="EMBL/GenBank/DDBJ databases">
        <title>Spongiibacterium sp. HME9304 Genome sequencing and assembly.</title>
        <authorList>
            <person name="Kang H."/>
            <person name="Kim H."/>
            <person name="Joh K."/>
        </authorList>
    </citation>
    <scope>NUCLEOTIDE SEQUENCE [LARGE SCALE GENOMIC DNA]</scope>
    <source>
        <strain evidence="2 3">HME9304</strain>
    </source>
</reference>
<protein>
    <submittedName>
        <fullName evidence="2">Uncharacterized protein</fullName>
    </submittedName>
</protein>
<feature type="transmembrane region" description="Helical" evidence="1">
    <location>
        <begin position="21"/>
        <end position="41"/>
    </location>
</feature>
<gene>
    <name evidence="2" type="ORF">HME9304_02745</name>
</gene>
<proteinExistence type="predicted"/>
<keyword evidence="1" id="KW-0472">Membrane</keyword>
<keyword evidence="3" id="KW-1185">Reference proteome</keyword>
<evidence type="ECO:0000313" key="3">
    <source>
        <dbReference type="Proteomes" id="UP000248536"/>
    </source>
</evidence>
<keyword evidence="1" id="KW-1133">Transmembrane helix</keyword>